<protein>
    <submittedName>
        <fullName evidence="4">Uncharacterized protein</fullName>
    </submittedName>
</protein>
<evidence type="ECO:0000256" key="3">
    <source>
        <dbReference type="SAM" id="SignalP"/>
    </source>
</evidence>
<organism evidence="4 5">
    <name type="scientific">Talaromyces rugulosus</name>
    <name type="common">Penicillium rugulosum</name>
    <dbReference type="NCBI Taxonomy" id="121627"/>
    <lineage>
        <taxon>Eukaryota</taxon>
        <taxon>Fungi</taxon>
        <taxon>Dikarya</taxon>
        <taxon>Ascomycota</taxon>
        <taxon>Pezizomycotina</taxon>
        <taxon>Eurotiomycetes</taxon>
        <taxon>Eurotiomycetidae</taxon>
        <taxon>Eurotiales</taxon>
        <taxon>Trichocomaceae</taxon>
        <taxon>Talaromyces</taxon>
        <taxon>Talaromyces sect. Islandici</taxon>
    </lineage>
</organism>
<proteinExistence type="predicted"/>
<dbReference type="Proteomes" id="UP000509510">
    <property type="component" value="Chromosome III"/>
</dbReference>
<dbReference type="KEGG" id="trg:TRUGW13939_05037"/>
<dbReference type="GeneID" id="55992535"/>
<feature type="signal peptide" evidence="3">
    <location>
        <begin position="1"/>
        <end position="17"/>
    </location>
</feature>
<name>A0A7H8QVC4_TALRU</name>
<feature type="compositionally biased region" description="Polar residues" evidence="1">
    <location>
        <begin position="26"/>
        <end position="35"/>
    </location>
</feature>
<feature type="chain" id="PRO_5028816237" evidence="3">
    <location>
        <begin position="18"/>
        <end position="157"/>
    </location>
</feature>
<dbReference type="OrthoDB" id="4225217at2759"/>
<feature type="transmembrane region" description="Helical" evidence="2">
    <location>
        <begin position="139"/>
        <end position="156"/>
    </location>
</feature>
<evidence type="ECO:0000313" key="4">
    <source>
        <dbReference type="EMBL" id="QKX57917.1"/>
    </source>
</evidence>
<dbReference type="AlphaFoldDB" id="A0A7H8QVC4"/>
<sequence length="157" mass="16955">MRLFIVLAVLFISAVVAFIDLPSRSETGCRTSRTGSAPCLQHRGVGGGDVNEDSLNDAHQQPAVVTHNSLPVHQKPEPDSIIYTHQQHSNLDSVPARRWLATSMSATGLVLKEKFGTTWTLRSRISKARSEGALGLTPWYGMALGLMCTTLAAVMLG</sequence>
<evidence type="ECO:0000313" key="5">
    <source>
        <dbReference type="Proteomes" id="UP000509510"/>
    </source>
</evidence>
<dbReference type="RefSeq" id="XP_035344095.1">
    <property type="nucleotide sequence ID" value="XM_035488202.1"/>
</dbReference>
<keyword evidence="3" id="KW-0732">Signal</keyword>
<evidence type="ECO:0000256" key="2">
    <source>
        <dbReference type="SAM" id="Phobius"/>
    </source>
</evidence>
<evidence type="ECO:0000256" key="1">
    <source>
        <dbReference type="SAM" id="MobiDB-lite"/>
    </source>
</evidence>
<keyword evidence="2" id="KW-1133">Transmembrane helix</keyword>
<feature type="region of interest" description="Disordered" evidence="1">
    <location>
        <begin position="26"/>
        <end position="55"/>
    </location>
</feature>
<dbReference type="EMBL" id="CP055900">
    <property type="protein sequence ID" value="QKX57917.1"/>
    <property type="molecule type" value="Genomic_DNA"/>
</dbReference>
<accession>A0A7H8QVC4</accession>
<gene>
    <name evidence="4" type="ORF">TRUGW13939_05037</name>
</gene>
<keyword evidence="2" id="KW-0812">Transmembrane</keyword>
<reference evidence="5" key="1">
    <citation type="submission" date="2020-06" db="EMBL/GenBank/DDBJ databases">
        <title>A chromosome-scale genome assembly of Talaromyces rugulosus W13939.</title>
        <authorList>
            <person name="Wang B."/>
            <person name="Guo L."/>
            <person name="Ye K."/>
            <person name="Wang L."/>
        </authorList>
    </citation>
    <scope>NUCLEOTIDE SEQUENCE [LARGE SCALE GENOMIC DNA]</scope>
    <source>
        <strain evidence="5">W13939</strain>
    </source>
</reference>
<keyword evidence="5" id="KW-1185">Reference proteome</keyword>
<keyword evidence="2" id="KW-0472">Membrane</keyword>